<reference evidence="1 2" key="2">
    <citation type="submission" date="2018-10" db="EMBL/GenBank/DDBJ databases">
        <authorList>
            <consortium name="Pathogen Informatics"/>
        </authorList>
    </citation>
    <scope>NUCLEOTIDE SEQUENCE [LARGE SCALE GENOMIC DNA]</scope>
</reference>
<sequence length="75" mass="8372">MCRKTCKFCCEDPRYNCKDDANHPLINRTELQSQNRFGTASLKSIIVQYCPATCAMCNGTGTAGVCKDEKQPYVT</sequence>
<dbReference type="Proteomes" id="UP000274131">
    <property type="component" value="Unassembled WGS sequence"/>
</dbReference>
<organism evidence="3">
    <name type="scientific">Enterobius vermicularis</name>
    <name type="common">Human pinworm</name>
    <dbReference type="NCBI Taxonomy" id="51028"/>
    <lineage>
        <taxon>Eukaryota</taxon>
        <taxon>Metazoa</taxon>
        <taxon>Ecdysozoa</taxon>
        <taxon>Nematoda</taxon>
        <taxon>Chromadorea</taxon>
        <taxon>Rhabditida</taxon>
        <taxon>Spirurina</taxon>
        <taxon>Oxyuridomorpha</taxon>
        <taxon>Oxyuroidea</taxon>
        <taxon>Oxyuridae</taxon>
        <taxon>Enterobius</taxon>
    </lineage>
</organism>
<protein>
    <submittedName>
        <fullName evidence="3">ShKT domain-containing protein</fullName>
    </submittedName>
</protein>
<accession>A0A0N4UTZ5</accession>
<dbReference type="OrthoDB" id="5814005at2759"/>
<evidence type="ECO:0000313" key="3">
    <source>
        <dbReference type="WBParaSite" id="EVEC_0000083201-mRNA-1"/>
    </source>
</evidence>
<keyword evidence="2" id="KW-1185">Reference proteome</keyword>
<name>A0A0N4UTZ5_ENTVE</name>
<evidence type="ECO:0000313" key="2">
    <source>
        <dbReference type="Proteomes" id="UP000274131"/>
    </source>
</evidence>
<proteinExistence type="predicted"/>
<gene>
    <name evidence="1" type="ORF">EVEC_LOCUS560</name>
</gene>
<evidence type="ECO:0000313" key="1">
    <source>
        <dbReference type="EMBL" id="VDD85417.1"/>
    </source>
</evidence>
<dbReference type="AlphaFoldDB" id="A0A0N4UTZ5"/>
<dbReference type="WBParaSite" id="EVEC_0000083201-mRNA-1">
    <property type="protein sequence ID" value="EVEC_0000083201-mRNA-1"/>
    <property type="gene ID" value="EVEC_0000083201"/>
</dbReference>
<dbReference type="EMBL" id="UXUI01001312">
    <property type="protein sequence ID" value="VDD85417.1"/>
    <property type="molecule type" value="Genomic_DNA"/>
</dbReference>
<reference evidence="3" key="1">
    <citation type="submission" date="2017-02" db="UniProtKB">
        <authorList>
            <consortium name="WormBaseParasite"/>
        </authorList>
    </citation>
    <scope>IDENTIFICATION</scope>
</reference>